<dbReference type="SMART" id="SM00356">
    <property type="entry name" value="ZnF_C3H1"/>
    <property type="match status" value="4"/>
</dbReference>
<keyword evidence="7" id="KW-0863">Zinc-finger</keyword>
<feature type="compositionally biased region" description="Polar residues" evidence="8">
    <location>
        <begin position="1"/>
        <end position="15"/>
    </location>
</feature>
<feature type="domain" description="C3H1-type" evidence="9">
    <location>
        <begin position="506"/>
        <end position="532"/>
    </location>
</feature>
<comment type="caution">
    <text evidence="10">The sequence shown here is derived from an EMBL/GenBank/DDBJ whole genome shotgun (WGS) entry which is preliminary data.</text>
</comment>
<keyword evidence="1 6" id="KW-0540">Nuclease</keyword>
<feature type="domain" description="C3H1-type" evidence="9">
    <location>
        <begin position="533"/>
        <end position="560"/>
    </location>
</feature>
<feature type="zinc finger region" description="C3H1-type" evidence="7">
    <location>
        <begin position="506"/>
        <end position="532"/>
    </location>
</feature>
<evidence type="ECO:0000259" key="9">
    <source>
        <dbReference type="PROSITE" id="PS50103"/>
    </source>
</evidence>
<dbReference type="Gene3D" id="3.90.1140.10">
    <property type="entry name" value="Cyclic phosphodiesterase"/>
    <property type="match status" value="1"/>
</dbReference>
<dbReference type="GO" id="GO:0008270">
    <property type="term" value="F:zinc ion binding"/>
    <property type="evidence" value="ECO:0007669"/>
    <property type="project" value="UniProtKB-KW"/>
</dbReference>
<feature type="zinc finger region" description="C3H1-type" evidence="7">
    <location>
        <begin position="533"/>
        <end position="560"/>
    </location>
</feature>
<name>A0A922M8N5_SPOEX</name>
<feature type="region of interest" description="Disordered" evidence="8">
    <location>
        <begin position="1"/>
        <end position="33"/>
    </location>
</feature>
<keyword evidence="4 6" id="KW-0539">Nucleus</keyword>
<evidence type="ECO:0000256" key="6">
    <source>
        <dbReference type="HAMAP-Rule" id="MF_03040"/>
    </source>
</evidence>
<keyword evidence="7" id="KW-0479">Metal-binding</keyword>
<evidence type="ECO:0000256" key="4">
    <source>
        <dbReference type="ARBA" id="ARBA00023242"/>
    </source>
</evidence>
<keyword evidence="2 6" id="KW-0378">Hydrolase</keyword>
<evidence type="ECO:0000256" key="8">
    <source>
        <dbReference type="SAM" id="MobiDB-lite"/>
    </source>
</evidence>
<evidence type="ECO:0000313" key="11">
    <source>
        <dbReference type="Proteomes" id="UP000814243"/>
    </source>
</evidence>
<dbReference type="Proteomes" id="UP000814243">
    <property type="component" value="Unassembled WGS sequence"/>
</dbReference>
<evidence type="ECO:0000313" key="10">
    <source>
        <dbReference type="EMBL" id="KAH9632442.1"/>
    </source>
</evidence>
<comment type="function">
    <text evidence="6">Phosphodiesterase responsible for the U6 snRNA 3' end processing. Acts as an exoribonuclease (RNase) responsible for trimming the poly(U) tract of the last nucleotides in the pre-U6 snRNA molecule, leading to the formation of mature U6 snRNA.</text>
</comment>
<dbReference type="HAMAP" id="MF_03040">
    <property type="entry name" value="USB1"/>
    <property type="match status" value="1"/>
</dbReference>
<evidence type="ECO:0000256" key="5">
    <source>
        <dbReference type="ARBA" id="ARBA00029300"/>
    </source>
</evidence>
<feature type="active site" description="Proton donor/acceptor" evidence="6">
    <location>
        <position position="109"/>
    </location>
</feature>
<dbReference type="GO" id="GO:0005634">
    <property type="term" value="C:nucleus"/>
    <property type="evidence" value="ECO:0007669"/>
    <property type="project" value="UniProtKB-SubCell"/>
</dbReference>
<dbReference type="GO" id="GO:0016829">
    <property type="term" value="F:lyase activity"/>
    <property type="evidence" value="ECO:0007669"/>
    <property type="project" value="UniProtKB-KW"/>
</dbReference>
<evidence type="ECO:0000256" key="7">
    <source>
        <dbReference type="PROSITE-ProRule" id="PRU00723"/>
    </source>
</evidence>
<dbReference type="EC" id="3.1.4.-" evidence="6"/>
<dbReference type="Pfam" id="PF09749">
    <property type="entry name" value="HVSL"/>
    <property type="match status" value="1"/>
</dbReference>
<dbReference type="PANTHER" id="PTHR13522">
    <property type="entry name" value="U6 SNRNA PHOSPHODIESTERASE 1"/>
    <property type="match status" value="1"/>
</dbReference>
<dbReference type="EMBL" id="JACEFF010000710">
    <property type="protein sequence ID" value="KAH9632442.1"/>
    <property type="molecule type" value="Genomic_DNA"/>
</dbReference>
<feature type="domain" description="C3H1-type" evidence="9">
    <location>
        <begin position="450"/>
        <end position="480"/>
    </location>
</feature>
<dbReference type="Gene3D" id="4.10.1000.10">
    <property type="entry name" value="Zinc finger, CCCH-type"/>
    <property type="match status" value="1"/>
</dbReference>
<protein>
    <recommendedName>
        <fullName evidence="6">U6 snRNA phosphodiesterase</fullName>
        <ecNumber evidence="6">3.1.4.-</ecNumber>
    </recommendedName>
</protein>
<dbReference type="GO" id="GO:1990838">
    <property type="term" value="F:poly(U)-specific exoribonuclease activity, producing 3' uridine cyclic phosphate ends"/>
    <property type="evidence" value="ECO:0007669"/>
    <property type="project" value="UniProtKB-UniRule"/>
</dbReference>
<dbReference type="GO" id="GO:0034477">
    <property type="term" value="P:U6 snRNA 3'-end processing"/>
    <property type="evidence" value="ECO:0007669"/>
    <property type="project" value="UniProtKB-UniRule"/>
</dbReference>
<comment type="similarity">
    <text evidence="6">Belongs to the 2H phosphoesterase superfamily. USB1 family.</text>
</comment>
<dbReference type="AlphaFoldDB" id="A0A922M8N5"/>
<dbReference type="PROSITE" id="PS50103">
    <property type="entry name" value="ZF_C3H1"/>
    <property type="match status" value="3"/>
</dbReference>
<evidence type="ECO:0000256" key="3">
    <source>
        <dbReference type="ARBA" id="ARBA00023239"/>
    </source>
</evidence>
<organism evidence="10 11">
    <name type="scientific">Spodoptera exigua</name>
    <name type="common">Beet armyworm</name>
    <name type="synonym">Noctua fulgens</name>
    <dbReference type="NCBI Taxonomy" id="7107"/>
    <lineage>
        <taxon>Eukaryota</taxon>
        <taxon>Metazoa</taxon>
        <taxon>Ecdysozoa</taxon>
        <taxon>Arthropoda</taxon>
        <taxon>Hexapoda</taxon>
        <taxon>Insecta</taxon>
        <taxon>Pterygota</taxon>
        <taxon>Neoptera</taxon>
        <taxon>Endopterygota</taxon>
        <taxon>Lepidoptera</taxon>
        <taxon>Glossata</taxon>
        <taxon>Ditrysia</taxon>
        <taxon>Noctuoidea</taxon>
        <taxon>Noctuidae</taxon>
        <taxon>Amphipyrinae</taxon>
        <taxon>Spodoptera</taxon>
    </lineage>
</organism>
<feature type="zinc finger region" description="C3H1-type" evidence="7">
    <location>
        <begin position="450"/>
        <end position="480"/>
    </location>
</feature>
<proteinExistence type="inferred from homology"/>
<feature type="region of interest" description="Disordered" evidence="8">
    <location>
        <begin position="623"/>
        <end position="653"/>
    </location>
</feature>
<keyword evidence="7" id="KW-0862">Zinc</keyword>
<dbReference type="InterPro" id="IPR027521">
    <property type="entry name" value="Usb1"/>
</dbReference>
<evidence type="ECO:0000256" key="1">
    <source>
        <dbReference type="ARBA" id="ARBA00022722"/>
    </source>
</evidence>
<dbReference type="InterPro" id="IPR000571">
    <property type="entry name" value="Znf_CCCH"/>
</dbReference>
<accession>A0A922M8N5</accession>
<evidence type="ECO:0000256" key="2">
    <source>
        <dbReference type="ARBA" id="ARBA00022801"/>
    </source>
</evidence>
<sequence length="653" mass="74878">MSSLSYISEEYGSNSEDSDTDTIGHGITRPTLPTPDLSKVAVVPSDTHIDDPQIHGGRSRSFPHVRGNWATFVYVNYHHQTEVVLNLLKRFETVISTKVDTCHRCDDLHISLSKTFVLKYHLISTFSSSLQKVLSTVESFDIGFAAVKVYCNEDKSRTFISLDVDPFSHKNLSNVSKKVDDVLTEFQLPTFYKEPSFHMSLLWTNGDKQSELDPIIDTLNDLLLQEIEKELRTVPHTKSGSSNGSMHVNPKFSYLVPSVHCNVQNKNKIYINPNFINYKSTDRSTNNQIGFKTKEIQPLIHTFTEESYITYQQEVTGKTIFPEAPVSQSRYSLVRQNLTNKPSKEPTIEKPKITFKVNKYKTVSWKDAKIHLNKDKSASYLPSVPNIDANFQTPQISRRKNVFKVVNSSNVSSFKLEKTIVHTDIQRKTYKSNYVVKESRIKRLIKGNLKKNNIPCPLFRKFGKCLRNARGSCEFLHDKKHVSICRKFIKGICHDKECLLSHDLTSKKMPTCYFYLQGTCTKAECPYLHVKLNEKAKICSDFLKGYCEKGSACLQRHVNLPLERNMKTISTLRKKKFTKIKTNGNSIIKLQQDENKDIPDVDEKTNTNRVKLKEKGERCSEHRYYEENKGDNDSNETCEIIKPTSSDIKHSNL</sequence>
<comment type="catalytic activity">
    <reaction evidence="5">
        <text>a 3'-end uridylyl-uridine-RNA = a 3'-end 2',3'-cyclophospho-uridine-RNA + uridine</text>
        <dbReference type="Rhea" id="RHEA:46052"/>
        <dbReference type="Rhea" id="RHEA-COMP:17384"/>
        <dbReference type="Rhea" id="RHEA-COMP:17385"/>
        <dbReference type="ChEBI" id="CHEBI:16704"/>
        <dbReference type="ChEBI" id="CHEBI:85643"/>
        <dbReference type="ChEBI" id="CHEBI:85644"/>
    </reaction>
    <physiologicalReaction direction="left-to-right" evidence="5">
        <dbReference type="Rhea" id="RHEA:46053"/>
    </physiologicalReaction>
</comment>
<feature type="compositionally biased region" description="Basic and acidic residues" evidence="8">
    <location>
        <begin position="623"/>
        <end position="632"/>
    </location>
</feature>
<keyword evidence="3" id="KW-0456">Lyase</keyword>
<reference evidence="10" key="1">
    <citation type="journal article" date="2021" name="G3 (Bethesda)">
        <title>Genome and transcriptome analysis of the beet armyworm Spodoptera exigua reveals targets for pest control. .</title>
        <authorList>
            <person name="Simon S."/>
            <person name="Breeschoten T."/>
            <person name="Jansen H.J."/>
            <person name="Dirks R.P."/>
            <person name="Schranz M.E."/>
            <person name="Ros V.I.D."/>
        </authorList>
    </citation>
    <scope>NUCLEOTIDE SEQUENCE</scope>
    <source>
        <strain evidence="10">TB_SE_WUR_2020</strain>
    </source>
</reference>
<dbReference type="PANTHER" id="PTHR13522:SF3">
    <property type="entry name" value="U6 SNRNA PHOSPHODIESTERASE 1"/>
    <property type="match status" value="1"/>
</dbReference>
<comment type="subcellular location">
    <subcellularLocation>
        <location evidence="6">Nucleus</location>
    </subcellularLocation>
</comment>
<feature type="active site" description="Proton donor/acceptor" evidence="6">
    <location>
        <position position="198"/>
    </location>
</feature>
<gene>
    <name evidence="10" type="ORF">HF086_014526</name>
</gene>